<keyword evidence="1" id="KW-0472">Membrane</keyword>
<feature type="transmembrane region" description="Helical" evidence="1">
    <location>
        <begin position="20"/>
        <end position="45"/>
    </location>
</feature>
<reference evidence="3" key="1">
    <citation type="submission" date="2018-11" db="EMBL/GenBank/DDBJ databases">
        <title>Chitinophaga lutea sp.nov., isolate from arsenic contaminated soil.</title>
        <authorList>
            <person name="Zong Y."/>
        </authorList>
    </citation>
    <scope>NUCLEOTIDE SEQUENCE [LARGE SCALE GENOMIC DNA]</scope>
    <source>
        <strain evidence="3">YLT18</strain>
    </source>
</reference>
<dbReference type="AlphaFoldDB" id="A0A3N4MRF0"/>
<evidence type="ECO:0000313" key="3">
    <source>
        <dbReference type="Proteomes" id="UP000279089"/>
    </source>
</evidence>
<keyword evidence="1" id="KW-0812">Transmembrane</keyword>
<keyword evidence="3" id="KW-1185">Reference proteome</keyword>
<protein>
    <submittedName>
        <fullName evidence="2">Uncharacterized protein</fullName>
    </submittedName>
</protein>
<keyword evidence="1" id="KW-1133">Transmembrane helix</keyword>
<gene>
    <name evidence="2" type="ORF">EG028_08435</name>
</gene>
<dbReference type="Proteomes" id="UP000279089">
    <property type="component" value="Unassembled WGS sequence"/>
</dbReference>
<evidence type="ECO:0000313" key="2">
    <source>
        <dbReference type="EMBL" id="RPD42159.1"/>
    </source>
</evidence>
<dbReference type="EMBL" id="RMBX01000003">
    <property type="protein sequence ID" value="RPD42159.1"/>
    <property type="molecule type" value="Genomic_DNA"/>
</dbReference>
<proteinExistence type="predicted"/>
<sequence>MTWGIQLRGNLCPVVKKPPYFAASFLSLTSIHLLYLIIFSLKLYLHHRFFTSKHTSPHLRINY</sequence>
<organism evidence="2 3">
    <name type="scientific">Chitinophaga barathri</name>
    <dbReference type="NCBI Taxonomy" id="1647451"/>
    <lineage>
        <taxon>Bacteria</taxon>
        <taxon>Pseudomonadati</taxon>
        <taxon>Bacteroidota</taxon>
        <taxon>Chitinophagia</taxon>
        <taxon>Chitinophagales</taxon>
        <taxon>Chitinophagaceae</taxon>
        <taxon>Chitinophaga</taxon>
    </lineage>
</organism>
<accession>A0A3N4MRF0</accession>
<evidence type="ECO:0000256" key="1">
    <source>
        <dbReference type="SAM" id="Phobius"/>
    </source>
</evidence>
<name>A0A3N4MRF0_9BACT</name>
<comment type="caution">
    <text evidence="2">The sequence shown here is derived from an EMBL/GenBank/DDBJ whole genome shotgun (WGS) entry which is preliminary data.</text>
</comment>